<sequence>MELGFIKADSDNLPRVDVEMISQFLIDNAQYYSSEMKNVKTKRATKPEYGDNAVSYVQLRREGSLCEVRCKITPEHNVHKKGYNVIIIINETVEEILTCKCTDCAASLGGCKQAVAFLFWLHRRSEEPSVTSKECYWKASKLSKVGSSDKFMTLHQITGKQPPLLGPKSEAVVKNLVDNVENRDGGVFSIYNTSDTEYYDIYQLILNYKAEVPALDHSADHFINFVKQTMGDNFSYIEKITRDQSSSSKWVELRFGRITASKIYEAARCKTAEGSLRRRSARRHIEFYMENSGFRISLKTYNL</sequence>
<reference evidence="5 6" key="1">
    <citation type="journal article" date="2023" name="Insect Mol. Biol.">
        <title>Genome sequencing provides insights into the evolution of gene families encoding plant cell wall-degrading enzymes in longhorned beetles.</title>
        <authorList>
            <person name="Shin N.R."/>
            <person name="Okamura Y."/>
            <person name="Kirsch R."/>
            <person name="Pauchet Y."/>
        </authorList>
    </citation>
    <scope>NUCLEOTIDE SEQUENCE [LARGE SCALE GENOMIC DNA]</scope>
    <source>
        <strain evidence="5">EAD_L_NR</strain>
    </source>
</reference>
<protein>
    <recommendedName>
        <fullName evidence="7">SWIM-type domain-containing protein</fullName>
    </recommendedName>
</protein>
<name>A0AAV8VJ26_9CUCU</name>
<organism evidence="5 6">
    <name type="scientific">Exocentrus adspersus</name>
    <dbReference type="NCBI Taxonomy" id="1586481"/>
    <lineage>
        <taxon>Eukaryota</taxon>
        <taxon>Metazoa</taxon>
        <taxon>Ecdysozoa</taxon>
        <taxon>Arthropoda</taxon>
        <taxon>Hexapoda</taxon>
        <taxon>Insecta</taxon>
        <taxon>Pterygota</taxon>
        <taxon>Neoptera</taxon>
        <taxon>Endopterygota</taxon>
        <taxon>Coleoptera</taxon>
        <taxon>Polyphaga</taxon>
        <taxon>Cucujiformia</taxon>
        <taxon>Chrysomeloidea</taxon>
        <taxon>Cerambycidae</taxon>
        <taxon>Lamiinae</taxon>
        <taxon>Acanthocinini</taxon>
        <taxon>Exocentrus</taxon>
    </lineage>
</organism>
<dbReference type="EMBL" id="JANEYG010000079">
    <property type="protein sequence ID" value="KAJ8914160.1"/>
    <property type="molecule type" value="Genomic_DNA"/>
</dbReference>
<keyword evidence="6" id="KW-1185">Reference proteome</keyword>
<evidence type="ECO:0008006" key="7">
    <source>
        <dbReference type="Google" id="ProtNLM"/>
    </source>
</evidence>
<gene>
    <name evidence="5" type="ORF">NQ315_016239</name>
</gene>
<proteinExistence type="predicted"/>
<dbReference type="Proteomes" id="UP001159042">
    <property type="component" value="Unassembled WGS sequence"/>
</dbReference>
<evidence type="ECO:0000256" key="2">
    <source>
        <dbReference type="ARBA" id="ARBA00022759"/>
    </source>
</evidence>
<evidence type="ECO:0000313" key="6">
    <source>
        <dbReference type="Proteomes" id="UP001159042"/>
    </source>
</evidence>
<evidence type="ECO:0000313" key="5">
    <source>
        <dbReference type="EMBL" id="KAJ8914160.1"/>
    </source>
</evidence>
<dbReference type="GO" id="GO:0004527">
    <property type="term" value="F:exonuclease activity"/>
    <property type="evidence" value="ECO:0007669"/>
    <property type="project" value="UniProtKB-KW"/>
</dbReference>
<evidence type="ECO:0000256" key="3">
    <source>
        <dbReference type="ARBA" id="ARBA00022801"/>
    </source>
</evidence>
<evidence type="ECO:0000256" key="1">
    <source>
        <dbReference type="ARBA" id="ARBA00022722"/>
    </source>
</evidence>
<keyword evidence="2" id="KW-0255">Endonuclease</keyword>
<dbReference type="AlphaFoldDB" id="A0AAV8VJ26"/>
<comment type="caution">
    <text evidence="5">The sequence shown here is derived from an EMBL/GenBank/DDBJ whole genome shotgun (WGS) entry which is preliminary data.</text>
</comment>
<keyword evidence="4" id="KW-0269">Exonuclease</keyword>
<evidence type="ECO:0000256" key="4">
    <source>
        <dbReference type="ARBA" id="ARBA00022839"/>
    </source>
</evidence>
<dbReference type="PANTHER" id="PTHR39953">
    <property type="entry name" value="RE54151P"/>
    <property type="match status" value="1"/>
</dbReference>
<keyword evidence="1" id="KW-0540">Nuclease</keyword>
<keyword evidence="3" id="KW-0378">Hydrolase</keyword>
<dbReference type="InterPro" id="IPR034720">
    <property type="entry name" value="Viral_alk_exo"/>
</dbReference>
<dbReference type="PANTHER" id="PTHR39953:SF1">
    <property type="entry name" value="RE54151P"/>
    <property type="match status" value="1"/>
</dbReference>
<accession>A0AAV8VJ26</accession>
<dbReference type="Pfam" id="PF01771">
    <property type="entry name" value="Viral_alk_exo"/>
    <property type="match status" value="1"/>
</dbReference>
<dbReference type="GO" id="GO:0004519">
    <property type="term" value="F:endonuclease activity"/>
    <property type="evidence" value="ECO:0007669"/>
    <property type="project" value="UniProtKB-KW"/>
</dbReference>